<protein>
    <submittedName>
        <fullName evidence="2">Uncharacterized protein</fullName>
    </submittedName>
</protein>
<keyword evidence="1" id="KW-0472">Membrane</keyword>
<name>A0ABY6C4Z0_9ACTN</name>
<keyword evidence="1" id="KW-0812">Transmembrane</keyword>
<dbReference type="RefSeq" id="WP_127445380.1">
    <property type="nucleotide sequence ID" value="NZ_CP104697.1"/>
</dbReference>
<feature type="transmembrane region" description="Helical" evidence="1">
    <location>
        <begin position="20"/>
        <end position="37"/>
    </location>
</feature>
<dbReference type="EMBL" id="CP104697">
    <property type="protein sequence ID" value="UXI82833.1"/>
    <property type="molecule type" value="Genomic_DNA"/>
</dbReference>
<keyword evidence="1" id="KW-1133">Transmembrane helix</keyword>
<gene>
    <name evidence="2" type="ORF">N6Q81_34640</name>
</gene>
<organism evidence="2 3">
    <name type="scientific">Streptomyces vinaceusdrappus</name>
    <dbReference type="NCBI Taxonomy" id="67376"/>
    <lineage>
        <taxon>Bacteria</taxon>
        <taxon>Bacillati</taxon>
        <taxon>Actinomycetota</taxon>
        <taxon>Actinomycetes</taxon>
        <taxon>Kitasatosporales</taxon>
        <taxon>Streptomycetaceae</taxon>
        <taxon>Streptomyces</taxon>
        <taxon>Streptomyces rochei group</taxon>
    </lineage>
</organism>
<dbReference type="Proteomes" id="UP001064390">
    <property type="component" value="Chromosome"/>
</dbReference>
<reference evidence="2" key="1">
    <citation type="submission" date="2022-09" db="EMBL/GenBank/DDBJ databases">
        <title>Streptomyces vinaceusdrappus strain AC-40.</title>
        <authorList>
            <person name="Sedeek A.M."/>
            <person name="Salah I."/>
            <person name="Kamel H.L."/>
            <person name="Soltan M.A."/>
            <person name="Elsayed T.R."/>
        </authorList>
    </citation>
    <scope>NUCLEOTIDE SEQUENCE</scope>
    <source>
        <strain evidence="2">AC-40</strain>
    </source>
</reference>
<accession>A0ABY6C4Z0</accession>
<evidence type="ECO:0000313" key="3">
    <source>
        <dbReference type="Proteomes" id="UP001064390"/>
    </source>
</evidence>
<proteinExistence type="predicted"/>
<evidence type="ECO:0000313" key="2">
    <source>
        <dbReference type="EMBL" id="UXI82833.1"/>
    </source>
</evidence>
<keyword evidence="3" id="KW-1185">Reference proteome</keyword>
<sequence length="69" mass="7190">MLTPDSHDVPRHPLHRKPRFKLVLVGVVVVGAAAVLPPDHVSACAQALGAAAAATMVLRSTRDNGVMLS</sequence>
<evidence type="ECO:0000256" key="1">
    <source>
        <dbReference type="SAM" id="Phobius"/>
    </source>
</evidence>